<proteinExistence type="predicted"/>
<comment type="caution">
    <text evidence="1">The sequence shown here is derived from an EMBL/GenBank/DDBJ whole genome shotgun (WGS) entry which is preliminary data.</text>
</comment>
<protein>
    <submittedName>
        <fullName evidence="1">7918_t:CDS:1</fullName>
    </submittedName>
</protein>
<evidence type="ECO:0000313" key="1">
    <source>
        <dbReference type="EMBL" id="CAG8781444.1"/>
    </source>
</evidence>
<dbReference type="EMBL" id="CAJVPW010060952">
    <property type="protein sequence ID" value="CAG8781444.1"/>
    <property type="molecule type" value="Genomic_DNA"/>
</dbReference>
<feature type="non-terminal residue" evidence="1">
    <location>
        <position position="1"/>
    </location>
</feature>
<accession>A0ACA9R8Z9</accession>
<feature type="non-terminal residue" evidence="1">
    <location>
        <position position="63"/>
    </location>
</feature>
<evidence type="ECO:0000313" key="2">
    <source>
        <dbReference type="Proteomes" id="UP000789366"/>
    </source>
</evidence>
<keyword evidence="2" id="KW-1185">Reference proteome</keyword>
<gene>
    <name evidence="1" type="ORF">SPELUC_LOCUS16443</name>
</gene>
<reference evidence="1" key="1">
    <citation type="submission" date="2021-06" db="EMBL/GenBank/DDBJ databases">
        <authorList>
            <person name="Kallberg Y."/>
            <person name="Tangrot J."/>
            <person name="Rosling A."/>
        </authorList>
    </citation>
    <scope>NUCLEOTIDE SEQUENCE</scope>
    <source>
        <strain evidence="1">28 12/20/2015</strain>
    </source>
</reference>
<dbReference type="Proteomes" id="UP000789366">
    <property type="component" value="Unassembled WGS sequence"/>
</dbReference>
<name>A0ACA9R8Z9_9GLOM</name>
<sequence length="63" mass="6816">VASVSETNWLVLWASMIGGKDTFTNSIPKPKIHSKNDNALMLDIQNFSNITSNDIVAALAAKL</sequence>
<organism evidence="1 2">
    <name type="scientific">Cetraspora pellucida</name>
    <dbReference type="NCBI Taxonomy" id="1433469"/>
    <lineage>
        <taxon>Eukaryota</taxon>
        <taxon>Fungi</taxon>
        <taxon>Fungi incertae sedis</taxon>
        <taxon>Mucoromycota</taxon>
        <taxon>Glomeromycotina</taxon>
        <taxon>Glomeromycetes</taxon>
        <taxon>Diversisporales</taxon>
        <taxon>Gigasporaceae</taxon>
        <taxon>Cetraspora</taxon>
    </lineage>
</organism>